<organism evidence="1">
    <name type="scientific">Candidatus Methanogaster sp. ANME-2c ERB4</name>
    <dbReference type="NCBI Taxonomy" id="2759911"/>
    <lineage>
        <taxon>Archaea</taxon>
        <taxon>Methanobacteriati</taxon>
        <taxon>Methanobacteriota</taxon>
        <taxon>Stenosarchaea group</taxon>
        <taxon>Methanomicrobia</taxon>
        <taxon>Methanosarcinales</taxon>
        <taxon>ANME-2 cluster</taxon>
        <taxon>Candidatus Methanogasteraceae</taxon>
        <taxon>Candidatus Methanogaster</taxon>
    </lineage>
</organism>
<dbReference type="AlphaFoldDB" id="A0A7G9YDX2"/>
<evidence type="ECO:0000313" key="1">
    <source>
        <dbReference type="EMBL" id="QNO46206.1"/>
    </source>
</evidence>
<accession>A0A7G9YDX2</accession>
<reference evidence="1" key="1">
    <citation type="submission" date="2020-06" db="EMBL/GenBank/DDBJ databases">
        <title>Unique genomic features of the anaerobic methanotrophic archaea.</title>
        <authorList>
            <person name="Chadwick G.L."/>
            <person name="Skennerton C.T."/>
            <person name="Laso-Perez R."/>
            <person name="Leu A.O."/>
            <person name="Speth D.R."/>
            <person name="Yu H."/>
            <person name="Morgan-Lang C."/>
            <person name="Hatzenpichler R."/>
            <person name="Goudeau D."/>
            <person name="Malmstrom R."/>
            <person name="Brazelton W.J."/>
            <person name="Woyke T."/>
            <person name="Hallam S.J."/>
            <person name="Tyson G.W."/>
            <person name="Wegener G."/>
            <person name="Boetius A."/>
            <person name="Orphan V."/>
        </authorList>
    </citation>
    <scope>NUCLEOTIDE SEQUENCE</scope>
</reference>
<protein>
    <submittedName>
        <fullName evidence="1">Uncharacterized protein</fullName>
    </submittedName>
</protein>
<name>A0A7G9YDX2_9EURY</name>
<gene>
    <name evidence="1" type="ORF">ABPEKODN_00019</name>
</gene>
<proteinExistence type="predicted"/>
<sequence>MIPDFHIMQVLGFEKIRGEYLKVVSWLGL</sequence>
<dbReference type="EMBL" id="MT631173">
    <property type="protein sequence ID" value="QNO46206.1"/>
    <property type="molecule type" value="Genomic_DNA"/>
</dbReference>